<evidence type="ECO:0000313" key="4">
    <source>
        <dbReference type="Proteomes" id="UP000247409"/>
    </source>
</evidence>
<feature type="region of interest" description="Disordered" evidence="1">
    <location>
        <begin position="129"/>
        <end position="407"/>
    </location>
</feature>
<name>A0A2V3IFA2_9FLOR</name>
<accession>A0A2V3IFA2</accession>
<gene>
    <name evidence="3" type="ORF">BWQ96_09516</name>
</gene>
<dbReference type="AlphaFoldDB" id="A0A2V3IFA2"/>
<feature type="domain" description="BRCT" evidence="2">
    <location>
        <begin position="533"/>
        <end position="657"/>
    </location>
</feature>
<dbReference type="InterPro" id="IPR036420">
    <property type="entry name" value="BRCT_dom_sf"/>
</dbReference>
<feature type="compositionally biased region" description="Polar residues" evidence="1">
    <location>
        <begin position="658"/>
        <end position="676"/>
    </location>
</feature>
<dbReference type="InterPro" id="IPR001357">
    <property type="entry name" value="BRCT_dom"/>
</dbReference>
<evidence type="ECO:0000256" key="1">
    <source>
        <dbReference type="SAM" id="MobiDB-lite"/>
    </source>
</evidence>
<organism evidence="3 4">
    <name type="scientific">Gracilariopsis chorda</name>
    <dbReference type="NCBI Taxonomy" id="448386"/>
    <lineage>
        <taxon>Eukaryota</taxon>
        <taxon>Rhodophyta</taxon>
        <taxon>Florideophyceae</taxon>
        <taxon>Rhodymeniophycidae</taxon>
        <taxon>Gracilariales</taxon>
        <taxon>Gracilariaceae</taxon>
        <taxon>Gracilariopsis</taxon>
    </lineage>
</organism>
<sequence length="676" mass="74641">MQHALSAAVTCVEALRVATDCASCSGPTQPLWCAVCRESLCACNAAQHQSHRHALLPNRQCAHLLTRVRALCRWARLKPSSSSASSRPHSALVLRVRPPSPAVRLRLRLRRPRLVPLRIRVKNACTTVESNFSDRTTQTPPPVQQREPSSTASPPASNVHSDRQHRVPSSPSPSLRSNTLPVSAPANVHPISPDRHKSRSPQSATKQPPTPSHSPSTVTKRPRSAPQPPNTNSHTPLHKKRKQQQHNLLQHAHTSEPLPRISTVQVSPPTDAEPPRHPSVTTISLQDSPQSKTNHSPQQPHPTRTARQPVATPEKPLPHTPAQNDAADDKLSEGTTNPGGRDDADMEDPVTPLQPTSTAKPRTPTQTPPEPPPNATRQLKHSNKSEWKTTQSHLITSPLTTLKPKQQPQCLQTPIALKTNQPSSKPDNMRTHSPAFFVYMSDFTDQQQYDLVFELVTQMGGEPLPNLASTRPNCLITPLHPTTGAIQTRKMAVLLAIALRVPIVGLTWLFDCFNAGTWLPLQPYDASSSFHRTSSGVFKGVIATIDHDFEQPDASDKLLQFRNDIKRLITSADGVVVQLDYIKEHLKTNPDSEFFLHIHVVKDQNEDEFVMSPQVADDKLDLIRKHQSPNGFTIVNMNWISECLFTGQCPPPERSETVTRSTQSPTVSHSQGYTAP</sequence>
<dbReference type="OrthoDB" id="10591067at2759"/>
<evidence type="ECO:0000259" key="2">
    <source>
        <dbReference type="PROSITE" id="PS50172"/>
    </source>
</evidence>
<proteinExistence type="predicted"/>
<dbReference type="Proteomes" id="UP000247409">
    <property type="component" value="Unassembled WGS sequence"/>
</dbReference>
<dbReference type="PROSITE" id="PS50172">
    <property type="entry name" value="BRCT"/>
    <property type="match status" value="2"/>
</dbReference>
<dbReference type="SUPFAM" id="SSF52113">
    <property type="entry name" value="BRCT domain"/>
    <property type="match status" value="1"/>
</dbReference>
<feature type="region of interest" description="Disordered" evidence="1">
    <location>
        <begin position="650"/>
        <end position="676"/>
    </location>
</feature>
<reference evidence="3 4" key="1">
    <citation type="journal article" date="2018" name="Mol. Biol. Evol.">
        <title>Analysis of the draft genome of the red seaweed Gracilariopsis chorda provides insights into genome size evolution in Rhodophyta.</title>
        <authorList>
            <person name="Lee J."/>
            <person name="Yang E.C."/>
            <person name="Graf L."/>
            <person name="Yang J.H."/>
            <person name="Qiu H."/>
            <person name="Zel Zion U."/>
            <person name="Chan C.X."/>
            <person name="Stephens T.G."/>
            <person name="Weber A.P.M."/>
            <person name="Boo G.H."/>
            <person name="Boo S.M."/>
            <person name="Kim K.M."/>
            <person name="Shin Y."/>
            <person name="Jung M."/>
            <person name="Lee S.J."/>
            <person name="Yim H.S."/>
            <person name="Lee J.H."/>
            <person name="Bhattacharya D."/>
            <person name="Yoon H.S."/>
        </authorList>
    </citation>
    <scope>NUCLEOTIDE SEQUENCE [LARGE SCALE GENOMIC DNA]</scope>
    <source>
        <strain evidence="3 4">SKKU-2015</strain>
        <tissue evidence="3">Whole body</tissue>
    </source>
</reference>
<evidence type="ECO:0000313" key="3">
    <source>
        <dbReference type="EMBL" id="PXF40754.1"/>
    </source>
</evidence>
<comment type="caution">
    <text evidence="3">The sequence shown here is derived from an EMBL/GenBank/DDBJ whole genome shotgun (WGS) entry which is preliminary data.</text>
</comment>
<dbReference type="EMBL" id="NBIV01000261">
    <property type="protein sequence ID" value="PXF40754.1"/>
    <property type="molecule type" value="Genomic_DNA"/>
</dbReference>
<dbReference type="CDD" id="cd00027">
    <property type="entry name" value="BRCT"/>
    <property type="match status" value="1"/>
</dbReference>
<feature type="compositionally biased region" description="Polar residues" evidence="1">
    <location>
        <begin position="279"/>
        <end position="306"/>
    </location>
</feature>
<protein>
    <submittedName>
        <fullName evidence="3">Cell surface glycoprotein 1</fullName>
    </submittedName>
</protein>
<feature type="compositionally biased region" description="Polar residues" evidence="1">
    <location>
        <begin position="388"/>
        <end position="407"/>
    </location>
</feature>
<keyword evidence="4" id="KW-1185">Reference proteome</keyword>
<feature type="domain" description="BRCT" evidence="2">
    <location>
        <begin position="438"/>
        <end position="526"/>
    </location>
</feature>
<dbReference type="PRINTS" id="PR01217">
    <property type="entry name" value="PRICHEXTENSN"/>
</dbReference>
<dbReference type="Gene3D" id="3.40.50.10190">
    <property type="entry name" value="BRCT domain"/>
    <property type="match status" value="1"/>
</dbReference>
<feature type="compositionally biased region" description="Polar residues" evidence="1">
    <location>
        <begin position="146"/>
        <end position="159"/>
    </location>
</feature>
<feature type="compositionally biased region" description="Polar residues" evidence="1">
    <location>
        <begin position="129"/>
        <end position="138"/>
    </location>
</feature>